<evidence type="ECO:0000313" key="4">
    <source>
        <dbReference type="Proteomes" id="UP001079657"/>
    </source>
</evidence>
<keyword evidence="4" id="KW-1185">Reference proteome</keyword>
<organism evidence="3 4">
    <name type="scientific">Clostridium ganghwense</name>
    <dbReference type="NCBI Taxonomy" id="312089"/>
    <lineage>
        <taxon>Bacteria</taxon>
        <taxon>Bacillati</taxon>
        <taxon>Bacillota</taxon>
        <taxon>Clostridia</taxon>
        <taxon>Eubacteriales</taxon>
        <taxon>Clostridiaceae</taxon>
        <taxon>Clostridium</taxon>
    </lineage>
</organism>
<keyword evidence="1" id="KW-0456">Lyase</keyword>
<dbReference type="Proteomes" id="UP001079657">
    <property type="component" value="Unassembled WGS sequence"/>
</dbReference>
<accession>A0ABT4CT29</accession>
<gene>
    <name evidence="3" type="ORF">OXH55_16355</name>
</gene>
<reference evidence="3" key="1">
    <citation type="submission" date="2022-12" db="EMBL/GenBank/DDBJ databases">
        <authorList>
            <person name="Wang J."/>
        </authorList>
    </citation>
    <scope>NUCLEOTIDE SEQUENCE</scope>
    <source>
        <strain evidence="3">HY-42-06</strain>
    </source>
</reference>
<dbReference type="Gene3D" id="3.20.20.140">
    <property type="entry name" value="Metal-dependent hydrolases"/>
    <property type="match status" value="1"/>
</dbReference>
<sequence>MDEQNKVVYDISREYPERILNTYWTNPLDEDCLEKLNKYYQLYHFRMIKMHQCWNRFDICNHKSIKIIKWATDKNIPIFIHLLSEEQVLQFIKVTNRFQDTTFIVAHMIGFEKINKSTKNPNVYYDLSAPQLYPIKILKKAFKAVGSTKLILGSDTPYGIDNIEKIQNRLKQLLLSQKDLDNIMGNNLAKLLKM</sequence>
<name>A0ABT4CT29_9CLOT</name>
<dbReference type="InterPro" id="IPR032466">
    <property type="entry name" value="Metal_Hydrolase"/>
</dbReference>
<dbReference type="EMBL" id="JAPQES010000006">
    <property type="protein sequence ID" value="MCY6372204.1"/>
    <property type="molecule type" value="Genomic_DNA"/>
</dbReference>
<feature type="domain" description="Amidohydrolase-related" evidence="2">
    <location>
        <begin position="4"/>
        <end position="192"/>
    </location>
</feature>
<evidence type="ECO:0000313" key="3">
    <source>
        <dbReference type="EMBL" id="MCY6372204.1"/>
    </source>
</evidence>
<dbReference type="InterPro" id="IPR032465">
    <property type="entry name" value="ACMSD"/>
</dbReference>
<evidence type="ECO:0000256" key="1">
    <source>
        <dbReference type="ARBA" id="ARBA00023239"/>
    </source>
</evidence>
<evidence type="ECO:0000259" key="2">
    <source>
        <dbReference type="Pfam" id="PF04909"/>
    </source>
</evidence>
<dbReference type="Pfam" id="PF04909">
    <property type="entry name" value="Amidohydro_2"/>
    <property type="match status" value="1"/>
</dbReference>
<dbReference type="InterPro" id="IPR006680">
    <property type="entry name" value="Amidohydro-rel"/>
</dbReference>
<comment type="caution">
    <text evidence="3">The sequence shown here is derived from an EMBL/GenBank/DDBJ whole genome shotgun (WGS) entry which is preliminary data.</text>
</comment>
<dbReference type="PANTHER" id="PTHR21240">
    <property type="entry name" value="2-AMINO-3-CARBOXYLMUCONATE-6-SEMIALDEHYDE DECARBOXYLASE"/>
    <property type="match status" value="1"/>
</dbReference>
<proteinExistence type="predicted"/>
<dbReference type="SUPFAM" id="SSF51556">
    <property type="entry name" value="Metallo-dependent hydrolases"/>
    <property type="match status" value="1"/>
</dbReference>
<protein>
    <submittedName>
        <fullName evidence="3">Amidohydrolase family protein</fullName>
    </submittedName>
</protein>